<keyword evidence="2" id="KW-1185">Reference proteome</keyword>
<proteinExistence type="predicted"/>
<evidence type="ECO:0000313" key="2">
    <source>
        <dbReference type="Proteomes" id="UP000192328"/>
    </source>
</evidence>
<comment type="caution">
    <text evidence="1">The sequence shown here is derived from an EMBL/GenBank/DDBJ whole genome shotgun (WGS) entry which is preliminary data.</text>
</comment>
<protein>
    <submittedName>
        <fullName evidence="1">Uncharacterized protein</fullName>
    </submittedName>
</protein>
<organism evidence="1 2">
    <name type="scientific">Aristaeella lactis</name>
    <dbReference type="NCBI Taxonomy" id="3046383"/>
    <lineage>
        <taxon>Bacteria</taxon>
        <taxon>Bacillati</taxon>
        <taxon>Bacillota</taxon>
        <taxon>Clostridia</taxon>
        <taxon>Eubacteriales</taxon>
        <taxon>Aristaeellaceae</taxon>
        <taxon>Aristaeella</taxon>
    </lineage>
</organism>
<reference evidence="1" key="1">
    <citation type="submission" date="2017-04" db="EMBL/GenBank/DDBJ databases">
        <authorList>
            <person name="Varghese N."/>
            <person name="Submissions S."/>
        </authorList>
    </citation>
    <scope>NUCLEOTIDE SEQUENCE</scope>
    <source>
        <strain evidence="1">WTE2008</strain>
    </source>
</reference>
<dbReference type="EMBL" id="FWXZ01000006">
    <property type="protein sequence ID" value="SMC81209.1"/>
    <property type="molecule type" value="Genomic_DNA"/>
</dbReference>
<accession>A0AC61PP18</accession>
<sequence length="517" mass="57588">MKKRIRFVILLALVLLAVSVCTAQADEPLPAEISSYFSGDAYAGASITDTARWGSGWFVLVRTGGGENVLYCFTASDGKWVNSFSTSKAIPQGSHTVEIYVTNSIAEFSAQEHFDGQFLVISQYNDEQGYLELFSAYQLSSSGQWNLIRIISKDSRGAIAIGDGTVTYYKDLNQSGVIGTVQGKFQRDLRYISLSAFPRTYQKAQQRLTTPPVLPEDSELTAQEFRFTGGRKYPVYSAPDKLSLRGGNGKAQVSTNGWIQVFGKENGWILIQYSIDKNHYRFGYIDAASLPKKANAADLDFQRISAVANEKVSVTDDPLFSRSTLTALSEGDPVTLLSIMGEWAYIEGSGFRGFVPYTSLAFPSAAAEGYSIYTGSSGAQYDLFEIRKLLYDKDHHVYAVTGVYERVATDEEGMYFGDTAEESLVTYNLADNFHADMQSPSGPDPDAFEPVTDLYAWYINAYLEGKAPVGRELIFSCDLTDEQNETTDADFWFVTTQIRLNEKNEIEYMRYHYVPWA</sequence>
<dbReference type="Proteomes" id="UP000192328">
    <property type="component" value="Unassembled WGS sequence"/>
</dbReference>
<gene>
    <name evidence="1" type="ORF">SAMN06297397_2641</name>
</gene>
<name>A0AC61PP18_9FIRM</name>
<evidence type="ECO:0000313" key="1">
    <source>
        <dbReference type="EMBL" id="SMC81209.1"/>
    </source>
</evidence>